<proteinExistence type="predicted"/>
<name>A0A4Q4NGA7_ALTAL</name>
<accession>A0A4Q4NGA7</accession>
<evidence type="ECO:0008006" key="4">
    <source>
        <dbReference type="Google" id="ProtNLM"/>
    </source>
</evidence>
<dbReference type="Proteomes" id="UP000291422">
    <property type="component" value="Unassembled WGS sequence"/>
</dbReference>
<feature type="signal peptide" evidence="1">
    <location>
        <begin position="1"/>
        <end position="24"/>
    </location>
</feature>
<reference evidence="3" key="1">
    <citation type="journal article" date="2019" name="bioRxiv">
        <title>Genomics, evolutionary history and diagnostics of the Alternaria alternata species group including apple and Asian pear pathotypes.</title>
        <authorList>
            <person name="Armitage A.D."/>
            <person name="Cockerton H.M."/>
            <person name="Sreenivasaprasad S."/>
            <person name="Woodhall J.W."/>
            <person name="Lane C.R."/>
            <person name="Harrison R.J."/>
            <person name="Clarkson J.P."/>
        </authorList>
    </citation>
    <scope>NUCLEOTIDE SEQUENCE [LARGE SCALE GENOMIC DNA]</scope>
    <source>
        <strain evidence="3">FERA 1177</strain>
    </source>
</reference>
<organism evidence="2 3">
    <name type="scientific">Alternaria alternata</name>
    <name type="common">Alternaria rot fungus</name>
    <name type="synonym">Torula alternata</name>
    <dbReference type="NCBI Taxonomy" id="5599"/>
    <lineage>
        <taxon>Eukaryota</taxon>
        <taxon>Fungi</taxon>
        <taxon>Dikarya</taxon>
        <taxon>Ascomycota</taxon>
        <taxon>Pezizomycotina</taxon>
        <taxon>Dothideomycetes</taxon>
        <taxon>Pleosporomycetidae</taxon>
        <taxon>Pleosporales</taxon>
        <taxon>Pleosporineae</taxon>
        <taxon>Pleosporaceae</taxon>
        <taxon>Alternaria</taxon>
        <taxon>Alternaria sect. Alternaria</taxon>
        <taxon>Alternaria alternata complex</taxon>
    </lineage>
</organism>
<dbReference type="VEuPathDB" id="FungiDB:CC77DRAFT_806534"/>
<dbReference type="EMBL" id="PDXD01000017">
    <property type="protein sequence ID" value="RYN74619.1"/>
    <property type="molecule type" value="Genomic_DNA"/>
</dbReference>
<comment type="caution">
    <text evidence="2">The sequence shown here is derived from an EMBL/GenBank/DDBJ whole genome shotgun (WGS) entry which is preliminary data.</text>
</comment>
<feature type="chain" id="PRO_5020657762" description="WSC domain-containing protein" evidence="1">
    <location>
        <begin position="25"/>
        <end position="153"/>
    </location>
</feature>
<evidence type="ECO:0000313" key="2">
    <source>
        <dbReference type="EMBL" id="RYN74619.1"/>
    </source>
</evidence>
<protein>
    <recommendedName>
        <fullName evidence="4">WSC domain-containing protein</fullName>
    </recommendedName>
</protein>
<evidence type="ECO:0000256" key="1">
    <source>
        <dbReference type="SAM" id="SignalP"/>
    </source>
</evidence>
<sequence length="153" mass="16905">MKFNISTLSAAIFAVLAFASHASAANAFRDTEENVYENTHPWPNVKSSQALGAKLSRDEPKPLSPAFQLYGKCIEYCYETVRYTVLRAGTWSGEKCPVACQEEPNYLERSTETWRTLFALEAQDCERAASNFVAVHPRGAVSLPGHLKDLGCA</sequence>
<dbReference type="AlphaFoldDB" id="A0A4Q4NGA7"/>
<evidence type="ECO:0000313" key="3">
    <source>
        <dbReference type="Proteomes" id="UP000291422"/>
    </source>
</evidence>
<gene>
    <name evidence="2" type="ORF">AA0117_g6944</name>
</gene>
<keyword evidence="1" id="KW-0732">Signal</keyword>